<feature type="chain" id="PRO_5042265008" description="NADP-dependent oxidoreductase domain-containing protein" evidence="4">
    <location>
        <begin position="29"/>
        <end position="375"/>
    </location>
</feature>
<dbReference type="GO" id="GO:0016616">
    <property type="term" value="F:oxidoreductase activity, acting on the CH-OH group of donors, NAD or NADP as acceptor"/>
    <property type="evidence" value="ECO:0007669"/>
    <property type="project" value="UniProtKB-ARBA"/>
</dbReference>
<evidence type="ECO:0000256" key="3">
    <source>
        <dbReference type="ARBA" id="ARBA00023002"/>
    </source>
</evidence>
<gene>
    <name evidence="6" type="ORF">CYCCA115_LOCUS17785</name>
</gene>
<sequence length="375" mass="41643">MTHSISSYNRWSSCILLAVLYLASSPHATTEAARLGSHELVIEQNKEEEHNPYAQNRDPSFATISTDVPTISIGLDVYGKSVDLPLVGAGTWQYNDTIAYESVCKAIQAGYTFVDTAWGYKNQKGVGKALQDCWFGSGKSREDLFLMTKIPGGLNTSEVWATHQQNLKDLQLDYVDHLMTHFPADWKETVASPEARQEEWMALEFIYRTGQARSIGVSHYCTQHFEDILKVATVMPSINQVEYHVGSQDIDNVMKYCADHKITFMSFSPLCGPCEYEPQDSLIHGDLVSKIASHYQRSTSPNLRLESSETDAITGSQVALRYIVQQGIPVIPKSNTLSHMLSNRNIFDFELTPEDMDALAGASKPAGEGGDCDVP</sequence>
<evidence type="ECO:0000256" key="4">
    <source>
        <dbReference type="SAM" id="SignalP"/>
    </source>
</evidence>
<dbReference type="PANTHER" id="PTHR43827:SF3">
    <property type="entry name" value="NADP-DEPENDENT OXIDOREDUCTASE DOMAIN-CONTAINING PROTEIN"/>
    <property type="match status" value="1"/>
</dbReference>
<feature type="domain" description="NADP-dependent oxidoreductase" evidence="5">
    <location>
        <begin position="89"/>
        <end position="361"/>
    </location>
</feature>
<evidence type="ECO:0000259" key="5">
    <source>
        <dbReference type="Pfam" id="PF00248"/>
    </source>
</evidence>
<evidence type="ECO:0000256" key="1">
    <source>
        <dbReference type="ARBA" id="ARBA00007905"/>
    </source>
</evidence>
<organism evidence="6 7">
    <name type="scientific">Cylindrotheca closterium</name>
    <dbReference type="NCBI Taxonomy" id="2856"/>
    <lineage>
        <taxon>Eukaryota</taxon>
        <taxon>Sar</taxon>
        <taxon>Stramenopiles</taxon>
        <taxon>Ochrophyta</taxon>
        <taxon>Bacillariophyta</taxon>
        <taxon>Bacillariophyceae</taxon>
        <taxon>Bacillariophycidae</taxon>
        <taxon>Bacillariales</taxon>
        <taxon>Bacillariaceae</taxon>
        <taxon>Cylindrotheca</taxon>
    </lineage>
</organism>
<dbReference type="CDD" id="cd19071">
    <property type="entry name" value="AKR_AKR1-5-like"/>
    <property type="match status" value="1"/>
</dbReference>
<dbReference type="PANTHER" id="PTHR43827">
    <property type="entry name" value="2,5-DIKETO-D-GLUCONIC ACID REDUCTASE"/>
    <property type="match status" value="1"/>
</dbReference>
<accession>A0AAD2G0T6</accession>
<dbReference type="EMBL" id="CAKOGP040001992">
    <property type="protein sequence ID" value="CAJ1959363.1"/>
    <property type="molecule type" value="Genomic_DNA"/>
</dbReference>
<dbReference type="AlphaFoldDB" id="A0AAD2G0T6"/>
<name>A0AAD2G0T6_9STRA</name>
<proteinExistence type="inferred from homology"/>
<keyword evidence="2" id="KW-0521">NADP</keyword>
<dbReference type="Pfam" id="PF00248">
    <property type="entry name" value="Aldo_ket_red"/>
    <property type="match status" value="1"/>
</dbReference>
<dbReference type="SUPFAM" id="SSF51430">
    <property type="entry name" value="NAD(P)-linked oxidoreductase"/>
    <property type="match status" value="1"/>
</dbReference>
<evidence type="ECO:0000313" key="6">
    <source>
        <dbReference type="EMBL" id="CAJ1959363.1"/>
    </source>
</evidence>
<keyword evidence="4" id="KW-0732">Signal</keyword>
<dbReference type="InterPro" id="IPR023210">
    <property type="entry name" value="NADP_OxRdtase_dom"/>
</dbReference>
<dbReference type="InterPro" id="IPR020471">
    <property type="entry name" value="AKR"/>
</dbReference>
<evidence type="ECO:0000256" key="2">
    <source>
        <dbReference type="ARBA" id="ARBA00022857"/>
    </source>
</evidence>
<reference evidence="6" key="1">
    <citation type="submission" date="2023-08" db="EMBL/GenBank/DDBJ databases">
        <authorList>
            <person name="Audoor S."/>
            <person name="Bilcke G."/>
        </authorList>
    </citation>
    <scope>NUCLEOTIDE SEQUENCE</scope>
</reference>
<evidence type="ECO:0000313" key="7">
    <source>
        <dbReference type="Proteomes" id="UP001295423"/>
    </source>
</evidence>
<protein>
    <recommendedName>
        <fullName evidence="5">NADP-dependent oxidoreductase domain-containing protein</fullName>
    </recommendedName>
</protein>
<dbReference type="PRINTS" id="PR00069">
    <property type="entry name" value="ALDKETRDTASE"/>
</dbReference>
<dbReference type="Proteomes" id="UP001295423">
    <property type="component" value="Unassembled WGS sequence"/>
</dbReference>
<dbReference type="Gene3D" id="3.20.20.100">
    <property type="entry name" value="NADP-dependent oxidoreductase domain"/>
    <property type="match status" value="1"/>
</dbReference>
<dbReference type="InterPro" id="IPR036812">
    <property type="entry name" value="NAD(P)_OxRdtase_dom_sf"/>
</dbReference>
<comment type="caution">
    <text evidence="6">The sequence shown here is derived from an EMBL/GenBank/DDBJ whole genome shotgun (WGS) entry which is preliminary data.</text>
</comment>
<feature type="signal peptide" evidence="4">
    <location>
        <begin position="1"/>
        <end position="28"/>
    </location>
</feature>
<keyword evidence="3" id="KW-0560">Oxidoreductase</keyword>
<keyword evidence="7" id="KW-1185">Reference proteome</keyword>
<comment type="similarity">
    <text evidence="1">Belongs to the aldo/keto reductase family.</text>
</comment>